<dbReference type="PROSITE" id="PS50043">
    <property type="entry name" value="HTH_LUXR_2"/>
    <property type="match status" value="1"/>
</dbReference>
<dbReference type="SUPFAM" id="SSF46894">
    <property type="entry name" value="C-terminal effector domain of the bipartite response regulators"/>
    <property type="match status" value="1"/>
</dbReference>
<evidence type="ECO:0000259" key="5">
    <source>
        <dbReference type="PROSITE" id="PS50110"/>
    </source>
</evidence>
<dbReference type="PANTHER" id="PTHR43214:SF43">
    <property type="entry name" value="TWO-COMPONENT RESPONSE REGULATOR"/>
    <property type="match status" value="1"/>
</dbReference>
<sequence>MSTTIAVVDDHRLVAQAFSGLIQTFNDYDVLFVAGNGREVITYLEQKQIPDIILLDLHMPEMDGFETALYLQEHYPDVKIIVLSMFDREEDITRMLRLGVRSYLLKACLPSELRLALDDVCTKGHHYSELLAKKLFQNFTAGKSKPNGAIAQVNDRELKFLKLASSDLTYAEIADIMCVALRTVDGYRESLFQKLNVKSRTGMVLEALRLGLTDLRDLGRR</sequence>
<dbReference type="InterPro" id="IPR058245">
    <property type="entry name" value="NreC/VraR/RcsB-like_REC"/>
</dbReference>
<dbReference type="InterPro" id="IPR000792">
    <property type="entry name" value="Tscrpt_reg_LuxR_C"/>
</dbReference>
<dbReference type="PROSITE" id="PS50110">
    <property type="entry name" value="RESPONSE_REGULATORY"/>
    <property type="match status" value="1"/>
</dbReference>
<organism evidence="6 7">
    <name type="scientific">Spirosoma profusum</name>
    <dbReference type="NCBI Taxonomy" id="2771354"/>
    <lineage>
        <taxon>Bacteria</taxon>
        <taxon>Pseudomonadati</taxon>
        <taxon>Bacteroidota</taxon>
        <taxon>Cytophagia</taxon>
        <taxon>Cytophagales</taxon>
        <taxon>Cytophagaceae</taxon>
        <taxon>Spirosoma</taxon>
    </lineage>
</organism>
<evidence type="ECO:0000313" key="6">
    <source>
        <dbReference type="EMBL" id="MBD2700986.1"/>
    </source>
</evidence>
<dbReference type="Pfam" id="PF00072">
    <property type="entry name" value="Response_reg"/>
    <property type="match status" value="1"/>
</dbReference>
<dbReference type="RefSeq" id="WP_190886838.1">
    <property type="nucleotide sequence ID" value="NZ_JACWZY010000006.1"/>
</dbReference>
<feature type="domain" description="HTH luxR-type" evidence="4">
    <location>
        <begin position="146"/>
        <end position="211"/>
    </location>
</feature>
<name>A0A926Y2N6_9BACT</name>
<dbReference type="PROSITE" id="PS00622">
    <property type="entry name" value="HTH_LUXR_1"/>
    <property type="match status" value="1"/>
</dbReference>
<dbReference type="CDD" id="cd06170">
    <property type="entry name" value="LuxR_C_like"/>
    <property type="match status" value="1"/>
</dbReference>
<reference evidence="6" key="1">
    <citation type="submission" date="2020-09" db="EMBL/GenBank/DDBJ databases">
        <authorList>
            <person name="Kim M.K."/>
        </authorList>
    </citation>
    <scope>NUCLEOTIDE SEQUENCE</scope>
    <source>
        <strain evidence="6">BT702</strain>
    </source>
</reference>
<dbReference type="EMBL" id="JACWZY010000006">
    <property type="protein sequence ID" value="MBD2700986.1"/>
    <property type="molecule type" value="Genomic_DNA"/>
</dbReference>
<comment type="caution">
    <text evidence="6">The sequence shown here is derived from an EMBL/GenBank/DDBJ whole genome shotgun (WGS) entry which is preliminary data.</text>
</comment>
<dbReference type="AlphaFoldDB" id="A0A926Y2N6"/>
<dbReference type="Pfam" id="PF00196">
    <property type="entry name" value="GerE"/>
    <property type="match status" value="1"/>
</dbReference>
<dbReference type="InterPro" id="IPR016032">
    <property type="entry name" value="Sig_transdc_resp-reg_C-effctor"/>
</dbReference>
<dbReference type="GO" id="GO:0000160">
    <property type="term" value="P:phosphorelay signal transduction system"/>
    <property type="evidence" value="ECO:0007669"/>
    <property type="project" value="InterPro"/>
</dbReference>
<dbReference type="CDD" id="cd17535">
    <property type="entry name" value="REC_NarL-like"/>
    <property type="match status" value="1"/>
</dbReference>
<feature type="modified residue" description="4-aspartylphosphate" evidence="3">
    <location>
        <position position="56"/>
    </location>
</feature>
<dbReference type="InterPro" id="IPR036388">
    <property type="entry name" value="WH-like_DNA-bd_sf"/>
</dbReference>
<dbReference type="SUPFAM" id="SSF52172">
    <property type="entry name" value="CheY-like"/>
    <property type="match status" value="1"/>
</dbReference>
<gene>
    <name evidence="6" type="ORF">IC229_10095</name>
</gene>
<evidence type="ECO:0000256" key="1">
    <source>
        <dbReference type="ARBA" id="ARBA00022553"/>
    </source>
</evidence>
<keyword evidence="1 3" id="KW-0597">Phosphoprotein</keyword>
<evidence type="ECO:0000256" key="2">
    <source>
        <dbReference type="ARBA" id="ARBA00023125"/>
    </source>
</evidence>
<keyword evidence="2" id="KW-0238">DNA-binding</keyword>
<protein>
    <submittedName>
        <fullName evidence="6">Response regulator transcription factor</fullName>
    </submittedName>
</protein>
<dbReference type="InterPro" id="IPR039420">
    <property type="entry name" value="WalR-like"/>
</dbReference>
<dbReference type="Proteomes" id="UP000598820">
    <property type="component" value="Unassembled WGS sequence"/>
</dbReference>
<evidence type="ECO:0000313" key="7">
    <source>
        <dbReference type="Proteomes" id="UP000598820"/>
    </source>
</evidence>
<dbReference type="GO" id="GO:0003677">
    <property type="term" value="F:DNA binding"/>
    <property type="evidence" value="ECO:0007669"/>
    <property type="project" value="UniProtKB-KW"/>
</dbReference>
<dbReference type="Gene3D" id="1.10.10.10">
    <property type="entry name" value="Winged helix-like DNA-binding domain superfamily/Winged helix DNA-binding domain"/>
    <property type="match status" value="1"/>
</dbReference>
<accession>A0A926Y2N6</accession>
<dbReference type="InterPro" id="IPR011006">
    <property type="entry name" value="CheY-like_superfamily"/>
</dbReference>
<feature type="domain" description="Response regulatory" evidence="5">
    <location>
        <begin position="4"/>
        <end position="121"/>
    </location>
</feature>
<evidence type="ECO:0000256" key="3">
    <source>
        <dbReference type="PROSITE-ProRule" id="PRU00169"/>
    </source>
</evidence>
<keyword evidence="7" id="KW-1185">Reference proteome</keyword>
<dbReference type="SMART" id="SM00421">
    <property type="entry name" value="HTH_LUXR"/>
    <property type="match status" value="1"/>
</dbReference>
<evidence type="ECO:0000259" key="4">
    <source>
        <dbReference type="PROSITE" id="PS50043"/>
    </source>
</evidence>
<dbReference type="GO" id="GO:0006355">
    <property type="term" value="P:regulation of DNA-templated transcription"/>
    <property type="evidence" value="ECO:0007669"/>
    <property type="project" value="InterPro"/>
</dbReference>
<dbReference type="SMART" id="SM00448">
    <property type="entry name" value="REC"/>
    <property type="match status" value="1"/>
</dbReference>
<dbReference type="Gene3D" id="3.40.50.2300">
    <property type="match status" value="1"/>
</dbReference>
<dbReference type="PANTHER" id="PTHR43214">
    <property type="entry name" value="TWO-COMPONENT RESPONSE REGULATOR"/>
    <property type="match status" value="1"/>
</dbReference>
<proteinExistence type="predicted"/>
<dbReference type="InterPro" id="IPR001789">
    <property type="entry name" value="Sig_transdc_resp-reg_receiver"/>
</dbReference>